<evidence type="ECO:0000256" key="4">
    <source>
        <dbReference type="ARBA" id="ARBA00022475"/>
    </source>
</evidence>
<evidence type="ECO:0000256" key="9">
    <source>
        <dbReference type="ARBA" id="ARBA00023136"/>
    </source>
</evidence>
<evidence type="ECO:0000313" key="16">
    <source>
        <dbReference type="Proteomes" id="UP000001916"/>
    </source>
</evidence>
<evidence type="ECO:0000256" key="12">
    <source>
        <dbReference type="ARBA" id="ARBA00044143"/>
    </source>
</evidence>
<dbReference type="EMBL" id="CP002043">
    <property type="protein sequence ID" value="ADH65057.1"/>
    <property type="molecule type" value="Genomic_DNA"/>
</dbReference>
<dbReference type="GO" id="GO:0005886">
    <property type="term" value="C:plasma membrane"/>
    <property type="evidence" value="ECO:0007669"/>
    <property type="project" value="UniProtKB-SubCell"/>
</dbReference>
<dbReference type="PANTHER" id="PTHR43297:SF13">
    <property type="entry name" value="NICKEL ABC TRANSPORTER, ATP-BINDING PROTEIN"/>
    <property type="match status" value="1"/>
</dbReference>
<dbReference type="InterPro" id="IPR027417">
    <property type="entry name" value="P-loop_NTPase"/>
</dbReference>
<evidence type="ECO:0000313" key="15">
    <source>
        <dbReference type="EMBL" id="ADH65057.1"/>
    </source>
</evidence>
<dbReference type="GO" id="GO:0016887">
    <property type="term" value="F:ATP hydrolysis activity"/>
    <property type="evidence" value="ECO:0007669"/>
    <property type="project" value="InterPro"/>
</dbReference>
<keyword evidence="3" id="KW-0813">Transport</keyword>
<evidence type="ECO:0000256" key="10">
    <source>
        <dbReference type="ARBA" id="ARBA00038669"/>
    </source>
</evidence>
<dbReference type="OrthoDB" id="9802264at2"/>
<organism evidence="15 16">
    <name type="scientific">Allomeiothermus silvanus (strain ATCC 700542 / DSM 9946 / NBRC 106475 / NCIMB 13440 / VI-R2)</name>
    <name type="common">Thermus silvanus</name>
    <dbReference type="NCBI Taxonomy" id="526227"/>
    <lineage>
        <taxon>Bacteria</taxon>
        <taxon>Thermotogati</taxon>
        <taxon>Deinococcota</taxon>
        <taxon>Deinococci</taxon>
        <taxon>Thermales</taxon>
        <taxon>Thermaceae</taxon>
        <taxon>Allomeiothermus</taxon>
    </lineage>
</organism>
<evidence type="ECO:0000256" key="8">
    <source>
        <dbReference type="ARBA" id="ARBA00023065"/>
    </source>
</evidence>
<geneLocation type="plasmid" evidence="15 16">
    <name>pMESIL01</name>
</geneLocation>
<comment type="subcellular location">
    <subcellularLocation>
        <location evidence="1">Cell membrane</location>
        <topology evidence="1">Peripheral membrane protein</topology>
    </subcellularLocation>
</comment>
<evidence type="ECO:0000256" key="3">
    <source>
        <dbReference type="ARBA" id="ARBA00022448"/>
    </source>
</evidence>
<evidence type="ECO:0000256" key="11">
    <source>
        <dbReference type="ARBA" id="ARBA00039098"/>
    </source>
</evidence>
<dbReference type="eggNOG" id="COG0444">
    <property type="taxonomic scope" value="Bacteria"/>
</dbReference>
<evidence type="ECO:0000256" key="2">
    <source>
        <dbReference type="ARBA" id="ARBA00005417"/>
    </source>
</evidence>
<name>D7BIQ1_ALLS1</name>
<comment type="similarity">
    <text evidence="2">Belongs to the ABC transporter superfamily.</text>
</comment>
<dbReference type="PROSITE" id="PS50893">
    <property type="entry name" value="ABC_TRANSPORTER_2"/>
    <property type="match status" value="1"/>
</dbReference>
<dbReference type="Gene3D" id="3.40.50.300">
    <property type="entry name" value="P-loop containing nucleotide triphosphate hydrolases"/>
    <property type="match status" value="1"/>
</dbReference>
<sequence>MPLLEVQGLSVAFQHEEVLREVDLNLEAGETVALIGESGGGKSVLIETLLHLLPPRSQVKGRAFFRGEDLLALSSHAHRALLGQHIAWIPQATTEALHPMLLVGFQLAEPLLLRGVPRREAYARLAKLFAALDLPLETLHRYPHQLSGGMRQRALVAGALLTGAGLVLADEPTKGIDALRKRQVVTLFQKAQELNPEMALLLVTHDLPLAQALADRVAVLFAGRVVEVSRAQSFFQAPAHPYAKALLEALPERGLKPLQLGLGREVEKGCPFAPSCPENFSPCREREPPLLPLPQGSVRCWRYGDPSL</sequence>
<keyword evidence="9" id="KW-0472">Membrane</keyword>
<dbReference type="PROSITE" id="PS00211">
    <property type="entry name" value="ABC_TRANSPORTER_1"/>
    <property type="match status" value="1"/>
</dbReference>
<dbReference type="EC" id="7.2.2.11" evidence="11"/>
<keyword evidence="6" id="KW-0067">ATP-binding</keyword>
<keyword evidence="15" id="KW-0614">Plasmid</keyword>
<dbReference type="Proteomes" id="UP000001916">
    <property type="component" value="Plasmid pMESIL01"/>
</dbReference>
<dbReference type="SUPFAM" id="SSF52540">
    <property type="entry name" value="P-loop containing nucleoside triphosphate hydrolases"/>
    <property type="match status" value="1"/>
</dbReference>
<evidence type="ECO:0000256" key="7">
    <source>
        <dbReference type="ARBA" id="ARBA00022967"/>
    </source>
</evidence>
<dbReference type="RefSeq" id="WP_013159581.1">
    <property type="nucleotide sequence ID" value="NC_014213.1"/>
</dbReference>
<feature type="domain" description="ABC transporter" evidence="14">
    <location>
        <begin position="4"/>
        <end position="247"/>
    </location>
</feature>
<keyword evidence="4" id="KW-1003">Cell membrane</keyword>
<keyword evidence="5" id="KW-0547">Nucleotide-binding</keyword>
<dbReference type="GO" id="GO:0005524">
    <property type="term" value="F:ATP binding"/>
    <property type="evidence" value="ECO:0007669"/>
    <property type="project" value="UniProtKB-KW"/>
</dbReference>
<comment type="subunit">
    <text evidence="10">The complex is composed of two ATP-binding proteins (NikD and NikE), two transmembrane proteins (NikB and NikC) and a solute-binding protein (NikA).</text>
</comment>
<dbReference type="NCBIfam" id="TIGR01727">
    <property type="entry name" value="oligo_HPY"/>
    <property type="match status" value="1"/>
</dbReference>
<evidence type="ECO:0000256" key="13">
    <source>
        <dbReference type="ARBA" id="ARBA00048610"/>
    </source>
</evidence>
<dbReference type="HOGENOM" id="CLU_000604_1_23_0"/>
<protein>
    <recommendedName>
        <fullName evidence="12">Nickel import system ATP-binding protein NikD</fullName>
        <ecNumber evidence="11">7.2.2.11</ecNumber>
    </recommendedName>
</protein>
<keyword evidence="16" id="KW-1185">Reference proteome</keyword>
<dbReference type="InterPro" id="IPR003593">
    <property type="entry name" value="AAA+_ATPase"/>
</dbReference>
<gene>
    <name evidence="15" type="ORF">Mesil_3240</name>
</gene>
<proteinExistence type="inferred from homology"/>
<dbReference type="PANTHER" id="PTHR43297">
    <property type="entry name" value="OLIGOPEPTIDE TRANSPORT ATP-BINDING PROTEIN APPD"/>
    <property type="match status" value="1"/>
</dbReference>
<accession>D7BIQ1</accession>
<dbReference type="InterPro" id="IPR013563">
    <property type="entry name" value="Oligopep_ABC_C"/>
</dbReference>
<evidence type="ECO:0000256" key="6">
    <source>
        <dbReference type="ARBA" id="ARBA00022840"/>
    </source>
</evidence>
<dbReference type="InterPro" id="IPR003439">
    <property type="entry name" value="ABC_transporter-like_ATP-bd"/>
</dbReference>
<dbReference type="AlphaFoldDB" id="D7BIQ1"/>
<evidence type="ECO:0000259" key="14">
    <source>
        <dbReference type="PROSITE" id="PS50893"/>
    </source>
</evidence>
<evidence type="ECO:0000256" key="5">
    <source>
        <dbReference type="ARBA" id="ARBA00022741"/>
    </source>
</evidence>
<dbReference type="GO" id="GO:0015413">
    <property type="term" value="F:ABC-type nickel transporter activity"/>
    <property type="evidence" value="ECO:0007669"/>
    <property type="project" value="UniProtKB-EC"/>
</dbReference>
<dbReference type="CDD" id="cd03257">
    <property type="entry name" value="ABC_NikE_OppD_transporters"/>
    <property type="match status" value="1"/>
</dbReference>
<dbReference type="GO" id="GO:0015833">
    <property type="term" value="P:peptide transport"/>
    <property type="evidence" value="ECO:0007669"/>
    <property type="project" value="InterPro"/>
</dbReference>
<keyword evidence="8" id="KW-0406">Ion transport</keyword>
<comment type="catalytic activity">
    <reaction evidence="13">
        <text>Ni(2+)(out) + ATP + H2O = Ni(2+)(in) + ADP + phosphate + H(+)</text>
        <dbReference type="Rhea" id="RHEA:15557"/>
        <dbReference type="ChEBI" id="CHEBI:15377"/>
        <dbReference type="ChEBI" id="CHEBI:15378"/>
        <dbReference type="ChEBI" id="CHEBI:30616"/>
        <dbReference type="ChEBI" id="CHEBI:43474"/>
        <dbReference type="ChEBI" id="CHEBI:49786"/>
        <dbReference type="ChEBI" id="CHEBI:456216"/>
        <dbReference type="EC" id="7.2.2.11"/>
    </reaction>
    <physiologicalReaction direction="left-to-right" evidence="13">
        <dbReference type="Rhea" id="RHEA:15558"/>
    </physiologicalReaction>
</comment>
<dbReference type="Pfam" id="PF08352">
    <property type="entry name" value="oligo_HPY"/>
    <property type="match status" value="1"/>
</dbReference>
<dbReference type="InterPro" id="IPR017871">
    <property type="entry name" value="ABC_transporter-like_CS"/>
</dbReference>
<dbReference type="KEGG" id="msv:Mesil_3240"/>
<dbReference type="SMART" id="SM00382">
    <property type="entry name" value="AAA"/>
    <property type="match status" value="1"/>
</dbReference>
<keyword evidence="7" id="KW-1278">Translocase</keyword>
<dbReference type="InterPro" id="IPR050388">
    <property type="entry name" value="ABC_Ni/Peptide_Import"/>
</dbReference>
<dbReference type="Pfam" id="PF00005">
    <property type="entry name" value="ABC_tran"/>
    <property type="match status" value="1"/>
</dbReference>
<reference evidence="15 16" key="1">
    <citation type="journal article" date="2010" name="Stand. Genomic Sci.">
        <title>Complete genome sequence of Meiothermus silvanus type strain (VI-R2).</title>
        <authorList>
            <person name="Sikorski J."/>
            <person name="Tindall B.J."/>
            <person name="Lowry S."/>
            <person name="Lucas S."/>
            <person name="Nolan M."/>
            <person name="Copeland A."/>
            <person name="Glavina Del Rio T."/>
            <person name="Tice H."/>
            <person name="Cheng J.F."/>
            <person name="Han C."/>
            <person name="Pitluck S."/>
            <person name="Liolios K."/>
            <person name="Ivanova N."/>
            <person name="Mavromatis K."/>
            <person name="Mikhailova N."/>
            <person name="Pati A."/>
            <person name="Goodwin L."/>
            <person name="Chen A."/>
            <person name="Palaniappan K."/>
            <person name="Land M."/>
            <person name="Hauser L."/>
            <person name="Chang Y.J."/>
            <person name="Jeffries C.D."/>
            <person name="Rohde M."/>
            <person name="Goker M."/>
            <person name="Woyke T."/>
            <person name="Bristow J."/>
            <person name="Eisen J.A."/>
            <person name="Markowitz V."/>
            <person name="Hugenholtz P."/>
            <person name="Kyrpides N.C."/>
            <person name="Klenk H.P."/>
            <person name="Lapidus A."/>
        </authorList>
    </citation>
    <scope>NUCLEOTIDE SEQUENCE [LARGE SCALE GENOMIC DNA]</scope>
    <source>
        <strain evidence="16">ATCC 700542 / DSM 9946 / VI-R2</strain>
        <plasmid evidence="16">Plasmid pMESIL01</plasmid>
    </source>
</reference>
<evidence type="ECO:0000256" key="1">
    <source>
        <dbReference type="ARBA" id="ARBA00004202"/>
    </source>
</evidence>